<protein>
    <submittedName>
        <fullName evidence="1">Uncharacterized protein</fullName>
    </submittedName>
</protein>
<proteinExistence type="predicted"/>
<organism evidence="1 2">
    <name type="scientific">Ficus carica</name>
    <name type="common">Common fig</name>
    <dbReference type="NCBI Taxonomy" id="3494"/>
    <lineage>
        <taxon>Eukaryota</taxon>
        <taxon>Viridiplantae</taxon>
        <taxon>Streptophyta</taxon>
        <taxon>Embryophyta</taxon>
        <taxon>Tracheophyta</taxon>
        <taxon>Spermatophyta</taxon>
        <taxon>Magnoliopsida</taxon>
        <taxon>eudicotyledons</taxon>
        <taxon>Gunneridae</taxon>
        <taxon>Pentapetalae</taxon>
        <taxon>rosids</taxon>
        <taxon>fabids</taxon>
        <taxon>Rosales</taxon>
        <taxon>Moraceae</taxon>
        <taxon>Ficeae</taxon>
        <taxon>Ficus</taxon>
    </lineage>
</organism>
<sequence length="50" mass="5694">MRIFSMFLFEGRSAGQRGGGGRGGAAGDQWRLLNYYKGFVFYCFIICKIF</sequence>
<dbReference type="Proteomes" id="UP001187192">
    <property type="component" value="Unassembled WGS sequence"/>
</dbReference>
<evidence type="ECO:0000313" key="2">
    <source>
        <dbReference type="Proteomes" id="UP001187192"/>
    </source>
</evidence>
<keyword evidence="2" id="KW-1185">Reference proteome</keyword>
<comment type="caution">
    <text evidence="1">The sequence shown here is derived from an EMBL/GenBank/DDBJ whole genome shotgun (WGS) entry which is preliminary data.</text>
</comment>
<gene>
    <name evidence="1" type="ORF">TIFTF001_013810</name>
</gene>
<evidence type="ECO:0000313" key="1">
    <source>
        <dbReference type="EMBL" id="GMN44599.1"/>
    </source>
</evidence>
<name>A0AA88A2L6_FICCA</name>
<dbReference type="AlphaFoldDB" id="A0AA88A2L6"/>
<reference evidence="1" key="1">
    <citation type="submission" date="2023-07" db="EMBL/GenBank/DDBJ databases">
        <title>draft genome sequence of fig (Ficus carica).</title>
        <authorList>
            <person name="Takahashi T."/>
            <person name="Nishimura K."/>
        </authorList>
    </citation>
    <scope>NUCLEOTIDE SEQUENCE</scope>
</reference>
<accession>A0AA88A2L6</accession>
<dbReference type="EMBL" id="BTGU01000018">
    <property type="protein sequence ID" value="GMN44599.1"/>
    <property type="molecule type" value="Genomic_DNA"/>
</dbReference>